<dbReference type="InterPro" id="IPR036908">
    <property type="entry name" value="RlpA-like_sf"/>
</dbReference>
<protein>
    <recommendedName>
        <fullName evidence="4">Endolytic peptidoglycan transglycosylase RlpA</fullName>
        <ecNumber evidence="4">4.2.2.-</ecNumber>
    </recommendedName>
</protein>
<dbReference type="GO" id="GO:0042834">
    <property type="term" value="F:peptidoglycan binding"/>
    <property type="evidence" value="ECO:0007669"/>
    <property type="project" value="InterPro"/>
</dbReference>
<dbReference type="PROSITE" id="PS51724">
    <property type="entry name" value="SPOR"/>
    <property type="match status" value="1"/>
</dbReference>
<dbReference type="AlphaFoldDB" id="H8L5A5"/>
<proteinExistence type="inferred from homology"/>
<dbReference type="GO" id="GO:0000270">
    <property type="term" value="P:peptidoglycan metabolic process"/>
    <property type="evidence" value="ECO:0007669"/>
    <property type="project" value="UniProtKB-UniRule"/>
</dbReference>
<dbReference type="PANTHER" id="PTHR34183">
    <property type="entry name" value="ENDOLYTIC PEPTIDOGLYCAN TRANSGLYCOSYLASE RLPA"/>
    <property type="match status" value="1"/>
</dbReference>
<dbReference type="SUPFAM" id="SSF110997">
    <property type="entry name" value="Sporulation related repeat"/>
    <property type="match status" value="1"/>
</dbReference>
<keyword evidence="10" id="KW-1185">Reference proteome</keyword>
<dbReference type="GO" id="GO:0005886">
    <property type="term" value="C:plasma membrane"/>
    <property type="evidence" value="ECO:0007669"/>
    <property type="project" value="UniProtKB-SubCell"/>
</dbReference>
<dbReference type="InterPro" id="IPR036680">
    <property type="entry name" value="SPOR-like_sf"/>
</dbReference>
<evidence type="ECO:0000256" key="5">
    <source>
        <dbReference type="RuleBase" id="RU003495"/>
    </source>
</evidence>
<reference evidence="9" key="1">
    <citation type="submission" date="2012-02" db="EMBL/GenBank/DDBJ databases">
        <title>The complete genome of Frateuria aurantia DSM 6220.</title>
        <authorList>
            <consortium name="US DOE Joint Genome Institute (JGI-PGF)"/>
            <person name="Lucas S."/>
            <person name="Copeland A."/>
            <person name="Lapidus A."/>
            <person name="Glavina del Rio T."/>
            <person name="Dalin E."/>
            <person name="Tice H."/>
            <person name="Bruce D."/>
            <person name="Goodwin L."/>
            <person name="Pitluck S."/>
            <person name="Peters L."/>
            <person name="Ovchinnikova G."/>
            <person name="Teshima H."/>
            <person name="Kyrpides N."/>
            <person name="Mavromatis K."/>
            <person name="Ivanova N."/>
            <person name="Brettin T."/>
            <person name="Detter J.C."/>
            <person name="Han C."/>
            <person name="Larimer F."/>
            <person name="Land M."/>
            <person name="Hauser L."/>
            <person name="Markowitz V."/>
            <person name="Cheng J.-F."/>
            <person name="Hugenholtz P."/>
            <person name="Woyke T."/>
            <person name="Wu D."/>
            <person name="Brambilla E."/>
            <person name="Klenk H.-P."/>
            <person name="Eisen J.A."/>
        </authorList>
    </citation>
    <scope>NUCLEOTIDE SEQUENCE</scope>
    <source>
        <strain evidence="9">DSM 6220</strain>
    </source>
</reference>
<evidence type="ECO:0000256" key="7">
    <source>
        <dbReference type="SAM" id="SignalP"/>
    </source>
</evidence>
<evidence type="ECO:0000256" key="3">
    <source>
        <dbReference type="ARBA" id="ARBA00023316"/>
    </source>
</evidence>
<dbReference type="PANTHER" id="PTHR34183:SF1">
    <property type="entry name" value="ENDOLYTIC PEPTIDOGLYCAN TRANSGLYCOSYLASE RLPA"/>
    <property type="match status" value="1"/>
</dbReference>
<dbReference type="PROSITE" id="PS51257">
    <property type="entry name" value="PROKAR_LIPOPROTEIN"/>
    <property type="match status" value="1"/>
</dbReference>
<feature type="chain" id="PRO_5009991808" description="Endolytic peptidoglycan transglycosylase RlpA" evidence="7">
    <location>
        <begin position="18"/>
        <end position="355"/>
    </location>
</feature>
<keyword evidence="3 4" id="KW-0961">Cell wall biogenesis/degradation</keyword>
<dbReference type="Gene3D" id="2.40.40.10">
    <property type="entry name" value="RlpA-like domain"/>
    <property type="match status" value="1"/>
</dbReference>
<dbReference type="Proteomes" id="UP000005234">
    <property type="component" value="Chromosome"/>
</dbReference>
<dbReference type="CDD" id="cd22268">
    <property type="entry name" value="DPBB_RlpA-like"/>
    <property type="match status" value="1"/>
</dbReference>
<dbReference type="InterPro" id="IPR012997">
    <property type="entry name" value="RplA"/>
</dbReference>
<evidence type="ECO:0000313" key="9">
    <source>
        <dbReference type="EMBL" id="AFC85062.1"/>
    </source>
</evidence>
<dbReference type="NCBIfam" id="TIGR00413">
    <property type="entry name" value="rlpA"/>
    <property type="match status" value="1"/>
</dbReference>
<dbReference type="eggNOG" id="COG0797">
    <property type="taxonomic scope" value="Bacteria"/>
</dbReference>
<dbReference type="InterPro" id="IPR009009">
    <property type="entry name" value="RlpA-like_DPBB"/>
</dbReference>
<comment type="function">
    <text evidence="4">Lytic transglycosylase with a strong preference for naked glycan strands that lack stem peptides.</text>
</comment>
<evidence type="ECO:0000256" key="4">
    <source>
        <dbReference type="HAMAP-Rule" id="MF_02071"/>
    </source>
</evidence>
<dbReference type="InterPro" id="IPR007730">
    <property type="entry name" value="SPOR-like_dom"/>
</dbReference>
<dbReference type="KEGG" id="fau:Fraau_0580"/>
<feature type="signal peptide" evidence="7">
    <location>
        <begin position="1"/>
        <end position="17"/>
    </location>
</feature>
<evidence type="ECO:0000256" key="6">
    <source>
        <dbReference type="SAM" id="MobiDB-lite"/>
    </source>
</evidence>
<keyword evidence="4" id="KW-1003">Cell membrane</keyword>
<accession>H8L5A5</accession>
<evidence type="ECO:0000313" key="10">
    <source>
        <dbReference type="Proteomes" id="UP000005234"/>
    </source>
</evidence>
<name>H8L5A5_FRAAD</name>
<sequence>MRLAAKLVAAWALAGLAACSSQPSRPRADAHSLRTGNAYHDNLLLAQDRRYRSSHDSVPDGPPPDFSKLPEPVPKAEPLSLYGNKSPYTVLGRTYKVLPSAHGYVARGTASYYGSKFHRYKTSTLEDYDMYAYSAAHKTLPLPSYVRVTNLANGKSVVVRVNDRGPFKDDRLIDLSYIAAVKIGIWPSGTGQVEVRALDPGSVSPPRPLPPPAVKPPDSVRAWQAIAPAPAPAAAVARNATEAMAPVSRAELPAATALPTKPAAAPPAPMATAAVGAGGLYLQAGAFGDRANAERVATRIRATGVAVQVVSGLSAGKVVQRVRVGPLPDAAAAGQAARRIELLGLPRPQPAPSPL</sequence>
<dbReference type="InterPro" id="IPR034718">
    <property type="entry name" value="RlpA"/>
</dbReference>
<feature type="domain" description="SPOR" evidence="8">
    <location>
        <begin position="274"/>
        <end position="352"/>
    </location>
</feature>
<dbReference type="Pfam" id="PF03330">
    <property type="entry name" value="DPBB_1"/>
    <property type="match status" value="1"/>
</dbReference>
<feature type="region of interest" description="Disordered" evidence="6">
    <location>
        <begin position="51"/>
        <end position="73"/>
    </location>
</feature>
<dbReference type="HOGENOM" id="CLU_042923_3_2_6"/>
<dbReference type="Gene3D" id="3.30.70.1070">
    <property type="entry name" value="Sporulation related repeat"/>
    <property type="match status" value="1"/>
</dbReference>
<comment type="similarity">
    <text evidence="4 5">Belongs to the RlpA family.</text>
</comment>
<keyword evidence="2 4" id="KW-0456">Lyase</keyword>
<dbReference type="Pfam" id="PF05036">
    <property type="entry name" value="SPOR"/>
    <property type="match status" value="1"/>
</dbReference>
<dbReference type="STRING" id="767434.Fraau_0580"/>
<keyword evidence="4" id="KW-0472">Membrane</keyword>
<keyword evidence="4" id="KW-0564">Palmitate</keyword>
<dbReference type="SUPFAM" id="SSF50685">
    <property type="entry name" value="Barwin-like endoglucanases"/>
    <property type="match status" value="1"/>
</dbReference>
<dbReference type="eggNOG" id="COG3087">
    <property type="taxonomic scope" value="Bacteria"/>
</dbReference>
<evidence type="ECO:0000256" key="2">
    <source>
        <dbReference type="ARBA" id="ARBA00023239"/>
    </source>
</evidence>
<feature type="compositionally biased region" description="Pro residues" evidence="6">
    <location>
        <begin position="60"/>
        <end position="73"/>
    </location>
</feature>
<dbReference type="GO" id="GO:0071555">
    <property type="term" value="P:cell wall organization"/>
    <property type="evidence" value="ECO:0007669"/>
    <property type="project" value="UniProtKB-KW"/>
</dbReference>
<dbReference type="EMBL" id="CP003350">
    <property type="protein sequence ID" value="AFC85062.1"/>
    <property type="molecule type" value="Genomic_DNA"/>
</dbReference>
<keyword evidence="4 9" id="KW-0449">Lipoprotein</keyword>
<gene>
    <name evidence="4" type="primary">rlpA</name>
    <name evidence="9" type="ordered locus">Fraau_0580</name>
</gene>
<organism evidence="9 10">
    <name type="scientific">Frateuria aurantia (strain ATCC 33424 / DSM 6220 / KCTC 2777 / LMG 1558 / NBRC 3245 / NCIMB 13370)</name>
    <name type="common">Acetobacter aurantius</name>
    <dbReference type="NCBI Taxonomy" id="767434"/>
    <lineage>
        <taxon>Bacteria</taxon>
        <taxon>Pseudomonadati</taxon>
        <taxon>Pseudomonadota</taxon>
        <taxon>Gammaproteobacteria</taxon>
        <taxon>Lysobacterales</taxon>
        <taxon>Rhodanobacteraceae</taxon>
        <taxon>Frateuria</taxon>
    </lineage>
</organism>
<comment type="subcellular location">
    <subcellularLocation>
        <location evidence="4">Cell membrane</location>
        <topology evidence="4">Lipid-anchor</topology>
    </subcellularLocation>
</comment>
<keyword evidence="1 7" id="KW-0732">Signal</keyword>
<dbReference type="EC" id="4.2.2.-" evidence="4"/>
<dbReference type="GO" id="GO:0008932">
    <property type="term" value="F:lytic endotransglycosylase activity"/>
    <property type="evidence" value="ECO:0007669"/>
    <property type="project" value="UniProtKB-UniRule"/>
</dbReference>
<dbReference type="GO" id="GO:0009279">
    <property type="term" value="C:cell outer membrane"/>
    <property type="evidence" value="ECO:0007669"/>
    <property type="project" value="TreeGrafter"/>
</dbReference>
<evidence type="ECO:0000259" key="8">
    <source>
        <dbReference type="PROSITE" id="PS51724"/>
    </source>
</evidence>
<dbReference type="HAMAP" id="MF_02071">
    <property type="entry name" value="RlpA"/>
    <property type="match status" value="1"/>
</dbReference>
<evidence type="ECO:0000256" key="1">
    <source>
        <dbReference type="ARBA" id="ARBA00022729"/>
    </source>
</evidence>